<gene>
    <name evidence="1" type="ORF">O0I10_012495</name>
</gene>
<evidence type="ECO:0000313" key="2">
    <source>
        <dbReference type="Proteomes" id="UP001234581"/>
    </source>
</evidence>
<sequence>MTGKVVSSEQEHLFYIRGRQLVQADRVNSGGVLRRWVYIRQQGSIGGGGSIVTAARSQASDEDSRRYITTCAKSKNST</sequence>
<reference evidence="1 2" key="1">
    <citation type="submission" date="2023-03" db="EMBL/GenBank/DDBJ databases">
        <title>Genome sequence of Lichtheimia ornata CBS 291.66.</title>
        <authorList>
            <person name="Mohabir J.T."/>
            <person name="Shea T.P."/>
            <person name="Kurbessoian T."/>
            <person name="Berby B."/>
            <person name="Fontaine J."/>
            <person name="Livny J."/>
            <person name="Gnirke A."/>
            <person name="Stajich J.E."/>
            <person name="Cuomo C.A."/>
        </authorList>
    </citation>
    <scope>NUCLEOTIDE SEQUENCE [LARGE SCALE GENOMIC DNA]</scope>
    <source>
        <strain evidence="1">CBS 291.66</strain>
    </source>
</reference>
<proteinExistence type="predicted"/>
<dbReference type="GeneID" id="83219839"/>
<accession>A0AAD7UQZ6</accession>
<comment type="caution">
    <text evidence="1">The sequence shown here is derived from an EMBL/GenBank/DDBJ whole genome shotgun (WGS) entry which is preliminary data.</text>
</comment>
<protein>
    <submittedName>
        <fullName evidence="1">Uncharacterized protein</fullName>
    </submittedName>
</protein>
<dbReference type="EMBL" id="JARTCD010000130">
    <property type="protein sequence ID" value="KAJ8651924.1"/>
    <property type="molecule type" value="Genomic_DNA"/>
</dbReference>
<organism evidence="1 2">
    <name type="scientific">Lichtheimia ornata</name>
    <dbReference type="NCBI Taxonomy" id="688661"/>
    <lineage>
        <taxon>Eukaryota</taxon>
        <taxon>Fungi</taxon>
        <taxon>Fungi incertae sedis</taxon>
        <taxon>Mucoromycota</taxon>
        <taxon>Mucoromycotina</taxon>
        <taxon>Mucoromycetes</taxon>
        <taxon>Mucorales</taxon>
        <taxon>Lichtheimiaceae</taxon>
        <taxon>Lichtheimia</taxon>
    </lineage>
</organism>
<dbReference type="RefSeq" id="XP_058336838.1">
    <property type="nucleotide sequence ID" value="XM_058492396.1"/>
</dbReference>
<evidence type="ECO:0000313" key="1">
    <source>
        <dbReference type="EMBL" id="KAJ8651924.1"/>
    </source>
</evidence>
<dbReference type="AlphaFoldDB" id="A0AAD7UQZ6"/>
<name>A0AAD7UQZ6_9FUNG</name>
<keyword evidence="2" id="KW-1185">Reference proteome</keyword>
<dbReference type="Proteomes" id="UP001234581">
    <property type="component" value="Unassembled WGS sequence"/>
</dbReference>